<evidence type="ECO:0000313" key="3">
    <source>
        <dbReference type="Proteomes" id="UP001208131"/>
    </source>
</evidence>
<sequence length="197" mass="22165">MGREVVFANIRKRMIAMIVGGVILTLMGGFISFAAVVAGEYGVLILGLFALTPGVIFLIFGTSRRTHPEKSGIFKANPDLLQQADELYANIQYQDDYIIVSDRVLANKKVPFQMCWREEAYGIYQHTASMNFISYTNEIIVCTKHKKNVLRFNVYAKGKDTAMGLMQLLSQCCPNAMVGYTPETLAYVKDMQRRAQQ</sequence>
<keyword evidence="1" id="KW-0812">Transmembrane</keyword>
<dbReference type="RefSeq" id="WP_267302001.1">
    <property type="nucleotide sequence ID" value="NZ_JAOQJZ010000021.1"/>
</dbReference>
<feature type="transmembrane region" description="Helical" evidence="1">
    <location>
        <begin position="41"/>
        <end position="60"/>
    </location>
</feature>
<comment type="caution">
    <text evidence="2">The sequence shown here is derived from an EMBL/GenBank/DDBJ whole genome shotgun (WGS) entry which is preliminary data.</text>
</comment>
<keyword evidence="3" id="KW-1185">Reference proteome</keyword>
<evidence type="ECO:0000256" key="1">
    <source>
        <dbReference type="SAM" id="Phobius"/>
    </source>
</evidence>
<name>A0AAE3IJE2_9FIRM</name>
<evidence type="ECO:0000313" key="2">
    <source>
        <dbReference type="EMBL" id="MCU6706970.1"/>
    </source>
</evidence>
<keyword evidence="1" id="KW-1133">Transmembrane helix</keyword>
<proteinExistence type="predicted"/>
<organism evidence="2 3">
    <name type="scientific">Hominimerdicola aceti</name>
    <dbReference type="NCBI Taxonomy" id="2981726"/>
    <lineage>
        <taxon>Bacteria</taxon>
        <taxon>Bacillati</taxon>
        <taxon>Bacillota</taxon>
        <taxon>Clostridia</taxon>
        <taxon>Eubacteriales</taxon>
        <taxon>Oscillospiraceae</taxon>
        <taxon>Hominimerdicola</taxon>
    </lineage>
</organism>
<keyword evidence="1" id="KW-0472">Membrane</keyword>
<dbReference type="AlphaFoldDB" id="A0AAE3IJE2"/>
<reference evidence="2 3" key="1">
    <citation type="journal article" date="2021" name="ISME Commun">
        <title>Automated analysis of genomic sequences facilitates high-throughput and comprehensive description of bacteria.</title>
        <authorList>
            <person name="Hitch T.C.A."/>
        </authorList>
    </citation>
    <scope>NUCLEOTIDE SEQUENCE [LARGE SCALE GENOMIC DNA]</scope>
    <source>
        <strain evidence="2 3">Sanger_31</strain>
    </source>
</reference>
<gene>
    <name evidence="2" type="ORF">OCV57_13720</name>
</gene>
<dbReference type="EMBL" id="JAOQJZ010000021">
    <property type="protein sequence ID" value="MCU6706970.1"/>
    <property type="molecule type" value="Genomic_DNA"/>
</dbReference>
<protein>
    <submittedName>
        <fullName evidence="2">Uncharacterized protein</fullName>
    </submittedName>
</protein>
<accession>A0AAE3IJE2</accession>
<dbReference type="Proteomes" id="UP001208131">
    <property type="component" value="Unassembled WGS sequence"/>
</dbReference>
<feature type="transmembrane region" description="Helical" evidence="1">
    <location>
        <begin position="14"/>
        <end position="35"/>
    </location>
</feature>